<organism evidence="2 3">
    <name type="scientific">Lentinus tigrinus ALCF2SS1-6</name>
    <dbReference type="NCBI Taxonomy" id="1328759"/>
    <lineage>
        <taxon>Eukaryota</taxon>
        <taxon>Fungi</taxon>
        <taxon>Dikarya</taxon>
        <taxon>Basidiomycota</taxon>
        <taxon>Agaricomycotina</taxon>
        <taxon>Agaricomycetes</taxon>
        <taxon>Polyporales</taxon>
        <taxon>Polyporaceae</taxon>
        <taxon>Lentinus</taxon>
    </lineage>
</organism>
<evidence type="ECO:0000256" key="1">
    <source>
        <dbReference type="SAM" id="MobiDB-lite"/>
    </source>
</evidence>
<reference evidence="2" key="1">
    <citation type="journal article" date="2018" name="Genome Biol. Evol.">
        <title>Genomics and development of Lentinus tigrinus, a white-rot wood-decaying mushroom with dimorphic fruiting bodies.</title>
        <authorList>
            <person name="Wu B."/>
            <person name="Xu Z."/>
            <person name="Knudson A."/>
            <person name="Carlson A."/>
            <person name="Chen N."/>
            <person name="Kovaka S."/>
            <person name="LaButti K."/>
            <person name="Lipzen A."/>
            <person name="Pennachio C."/>
            <person name="Riley R."/>
            <person name="Schakwitz W."/>
            <person name="Umezawa K."/>
            <person name="Ohm R.A."/>
            <person name="Grigoriev I.V."/>
            <person name="Nagy L.G."/>
            <person name="Gibbons J."/>
            <person name="Hibbett D."/>
        </authorList>
    </citation>
    <scope>NUCLEOTIDE SEQUENCE [LARGE SCALE GENOMIC DNA]</scope>
    <source>
        <strain evidence="2">ALCF2SS1-6</strain>
    </source>
</reference>
<evidence type="ECO:0000313" key="2">
    <source>
        <dbReference type="EMBL" id="RPD55090.1"/>
    </source>
</evidence>
<dbReference type="STRING" id="1328759.A0A5C2RW78"/>
<feature type="region of interest" description="Disordered" evidence="1">
    <location>
        <begin position="1167"/>
        <end position="1200"/>
    </location>
</feature>
<feature type="compositionally biased region" description="Basic and acidic residues" evidence="1">
    <location>
        <begin position="961"/>
        <end position="993"/>
    </location>
</feature>
<feature type="compositionally biased region" description="Basic and acidic residues" evidence="1">
    <location>
        <begin position="638"/>
        <end position="653"/>
    </location>
</feature>
<name>A0A5C2RW78_9APHY</name>
<protein>
    <submittedName>
        <fullName evidence="2">Uncharacterized protein</fullName>
    </submittedName>
</protein>
<feature type="region of interest" description="Disordered" evidence="1">
    <location>
        <begin position="544"/>
        <end position="581"/>
    </location>
</feature>
<feature type="compositionally biased region" description="Basic and acidic residues" evidence="1">
    <location>
        <begin position="1039"/>
        <end position="1057"/>
    </location>
</feature>
<feature type="compositionally biased region" description="Basic residues" evidence="1">
    <location>
        <begin position="877"/>
        <end position="889"/>
    </location>
</feature>
<proteinExistence type="predicted"/>
<dbReference type="EMBL" id="ML122298">
    <property type="protein sequence ID" value="RPD55090.1"/>
    <property type="molecule type" value="Genomic_DNA"/>
</dbReference>
<feature type="region of interest" description="Disordered" evidence="1">
    <location>
        <begin position="613"/>
        <end position="672"/>
    </location>
</feature>
<feature type="region of interest" description="Disordered" evidence="1">
    <location>
        <begin position="1227"/>
        <end position="1251"/>
    </location>
</feature>
<accession>A0A5C2RW78</accession>
<feature type="compositionally biased region" description="Basic and acidic residues" evidence="1">
    <location>
        <begin position="1386"/>
        <end position="1395"/>
    </location>
</feature>
<evidence type="ECO:0000313" key="3">
    <source>
        <dbReference type="Proteomes" id="UP000313359"/>
    </source>
</evidence>
<feature type="region of interest" description="Disordered" evidence="1">
    <location>
        <begin position="1369"/>
        <end position="1395"/>
    </location>
</feature>
<feature type="compositionally biased region" description="Basic and acidic residues" evidence="1">
    <location>
        <begin position="933"/>
        <end position="946"/>
    </location>
</feature>
<feature type="compositionally biased region" description="Basic and acidic residues" evidence="1">
    <location>
        <begin position="1072"/>
        <end position="1101"/>
    </location>
</feature>
<sequence>MRVDGAATRSPPDHHRPCCARLARLQHSLGEDMDDLQDALNAVNTAIAKCKARERKRLTDTSGHVSTHLVLLKLSSISQQLSEKLATFLRHSLGVLYAAVPVPALRLAAAIFESVYHNRILSAIGGGQSDQKELWESVLYALLSGVLDFLDAHDNRATKDAVGKTLFSILCDVCFSLTAPKTGVDLRCTAYNILIDASASHQGNQNILRDPKVLGGERLGSCIWRTKDYLALEGLLNLFARALPSTNNSASGRVKRTTFIQSVFKSTVPPEAGGIADSVSQLLENVPSSDWEETAVKVLDAFARGNISYPQPLPVNELIVGDETYPSDRLYADDKTFLANVLLGDDQYESLEIAYTSLERIRLDRVGEGRMRVTLDLSMAPRLGKELLELKSSDEDRQLKATFVVRTEQAQRLSQVLGSRGLSQLVLPMSEPRPKLSLAFEPATLEIDSAGRLVEPSQSERIENVSQFYRTDDPSDDIQSAGDFDEFVAAIEVSSQLINPFAVGMQDVRQVAEASKPEVLKTGNQLSKPSSTLKSTALARTGSQLVRDAGLGGDVDDLSDISTDSDSPTPTSKLLRRTSTSASAKLVRGRLSFEPVSAAKDVGRFGRGRVGKIILDSDDDSPPAPPAKSRPRPANRTLLREPTADDPLEEHPDASLPVPLVPPATPPSQQDRNTLVAASGLGLQSGSAKVLRFSDVIPAPNFNAALSSPVVVPKSVLKSALVKKPPAPPAAPDDALLDSSPPRGPPARNTRATKPATSKVEDPLYDLIPPSSSPTPGAKRSVKAALRKKDEPASAVKAAKKGQPASATVHTSKPAKRKALADVETDENVPPVANDTEHTRPAKRARTTPTPPTPSEQEDVKPKLPSDAESQVLRPAMRARKQYRAKRGRTSSPADGSDAGPKSRFVDYDALPSPPRAATASVRSTPPRKVKTKAAEAKAAEAEKTAKPARVTKTKNSDATIKVDKTEKTTKPKAEKAANTDKVVKPEKSEKTTNTEQTIVAEEVQKDKIVQNTAPQVGELVKSTATAAPRGPPRPRRVCAKDKAKENVKQAEAKEGSSARSVRTSARAAAAAEKRVQDKKGEEEQTLKDDVAHGKTEDVPKPMEAGSELPLFVDTSPPKSDIVPNAAYSKYKQKLEPAVVARIAEPEGVGSVTKTSSKAPWDVLAEKTLDNPPTMDDFVADIPDVTADNDPADASPGPEADITLVQPSSPVVVHKAPTSASKLEAGIKATTPQSIIKPKPRKDISDAPEIAPPIISKPSPIVIKREVECIDLTFDSPLKAPKRRTNLKVAPEEPRRRSPRLAVQTADVGHAVEEPDVVHAQQYLPELPLRPSVHPTVRFVSESLRSANEVANEEDHGYAQCSVASQVGKPSLPFSKRQAARRKQGKEKEVAPQDERPVYHEDPCMQRIIEVLDDLHEVVVQSVKNRFEGLREDVRAGRDELLRRAADDLHVIRAESVVHFNALVDLEAEYATVGRNVIHETEDWIKVNQEICRELSAAVETHDRSMLSKKMPATLVSVKL</sequence>
<feature type="compositionally biased region" description="Low complexity" evidence="1">
    <location>
        <begin position="1058"/>
        <end position="1071"/>
    </location>
</feature>
<gene>
    <name evidence="2" type="ORF">L227DRAFT_657105</name>
</gene>
<feature type="region of interest" description="Disordered" evidence="1">
    <location>
        <begin position="723"/>
        <end position="999"/>
    </location>
</feature>
<dbReference type="Proteomes" id="UP000313359">
    <property type="component" value="Unassembled WGS sequence"/>
</dbReference>
<keyword evidence="3" id="KW-1185">Reference proteome</keyword>
<dbReference type="OrthoDB" id="3270368at2759"/>
<feature type="compositionally biased region" description="Low complexity" evidence="1">
    <location>
        <begin position="732"/>
        <end position="741"/>
    </location>
</feature>
<feature type="compositionally biased region" description="Low complexity" evidence="1">
    <location>
        <begin position="560"/>
        <end position="572"/>
    </location>
</feature>
<feature type="region of interest" description="Disordered" evidence="1">
    <location>
        <begin position="1015"/>
        <end position="1120"/>
    </location>
</feature>